<comment type="caution">
    <text evidence="2">The sequence shown here is derived from an EMBL/GenBank/DDBJ whole genome shotgun (WGS) entry which is preliminary data.</text>
</comment>
<reference evidence="2 3" key="1">
    <citation type="submission" date="2024-01" db="EMBL/GenBank/DDBJ databases">
        <title>A draft genome for the cacao thread blight pathogen Marasmiellus scandens.</title>
        <authorList>
            <person name="Baruah I.K."/>
            <person name="Leung J."/>
            <person name="Bukari Y."/>
            <person name="Amoako-Attah I."/>
            <person name="Meinhardt L.W."/>
            <person name="Bailey B.A."/>
            <person name="Cohen S.P."/>
        </authorList>
    </citation>
    <scope>NUCLEOTIDE SEQUENCE [LARGE SCALE GENOMIC DNA]</scope>
    <source>
        <strain evidence="2 3">GH-19</strain>
    </source>
</reference>
<accession>A0ABR1IRH0</accession>
<evidence type="ECO:0000313" key="3">
    <source>
        <dbReference type="Proteomes" id="UP001498398"/>
    </source>
</evidence>
<feature type="region of interest" description="Disordered" evidence="1">
    <location>
        <begin position="65"/>
        <end position="85"/>
    </location>
</feature>
<name>A0ABR1IRH0_9AGAR</name>
<gene>
    <name evidence="2" type="ORF">VKT23_017519</name>
</gene>
<evidence type="ECO:0000256" key="1">
    <source>
        <dbReference type="SAM" id="MobiDB-lite"/>
    </source>
</evidence>
<keyword evidence="3" id="KW-1185">Reference proteome</keyword>
<organism evidence="2 3">
    <name type="scientific">Marasmiellus scandens</name>
    <dbReference type="NCBI Taxonomy" id="2682957"/>
    <lineage>
        <taxon>Eukaryota</taxon>
        <taxon>Fungi</taxon>
        <taxon>Dikarya</taxon>
        <taxon>Basidiomycota</taxon>
        <taxon>Agaricomycotina</taxon>
        <taxon>Agaricomycetes</taxon>
        <taxon>Agaricomycetidae</taxon>
        <taxon>Agaricales</taxon>
        <taxon>Marasmiineae</taxon>
        <taxon>Omphalotaceae</taxon>
        <taxon>Marasmiellus</taxon>
    </lineage>
</organism>
<proteinExistence type="predicted"/>
<dbReference type="EMBL" id="JBANRG010000073">
    <property type="protein sequence ID" value="KAK7439295.1"/>
    <property type="molecule type" value="Genomic_DNA"/>
</dbReference>
<dbReference type="Proteomes" id="UP001498398">
    <property type="component" value="Unassembled WGS sequence"/>
</dbReference>
<feature type="compositionally biased region" description="Acidic residues" evidence="1">
    <location>
        <begin position="1"/>
        <end position="11"/>
    </location>
</feature>
<evidence type="ECO:0000313" key="2">
    <source>
        <dbReference type="EMBL" id="KAK7439295.1"/>
    </source>
</evidence>
<feature type="region of interest" description="Disordered" evidence="1">
    <location>
        <begin position="1"/>
        <end position="24"/>
    </location>
</feature>
<sequence length="161" mass="18291">MYVIQDNEDREDAEHNSGSEHQSAHFLELSTKTHIRCNVEDTELGWEPGMGLRIRRNQTVEDSDDKMYSDWDGLKNDPDHDEETHSDLDMYVPMSIDAVIGLNCNKGVEFNTEDLSDAYSESSLTSIQSDQGEKNTGIPRLEDLSLAFIPLFQTEDFIVDS</sequence>
<protein>
    <submittedName>
        <fullName evidence="2">Uncharacterized protein</fullName>
    </submittedName>
</protein>